<comment type="function">
    <text evidence="3">Together with methyltransferase FTSJ1, methylates the 2'-O-ribose of nucleotides at position 32 of the anticodon loop of substrate tRNAs.</text>
</comment>
<dbReference type="InterPro" id="IPR056843">
    <property type="entry name" value="THADA-like_TPR"/>
</dbReference>
<dbReference type="InterPro" id="IPR056842">
    <property type="entry name" value="THADA-like_TPR_C"/>
</dbReference>
<dbReference type="InterPro" id="IPR051954">
    <property type="entry name" value="tRNA_methyltransferase_THADA"/>
</dbReference>
<evidence type="ECO:0000256" key="1">
    <source>
        <dbReference type="ARBA" id="ARBA00010409"/>
    </source>
</evidence>
<dbReference type="Pfam" id="PF25150">
    <property type="entry name" value="TPR_Trm732"/>
    <property type="match status" value="1"/>
</dbReference>
<dbReference type="PANTHER" id="PTHR14387:SF0">
    <property type="entry name" value="DUF2428 DOMAIN-CONTAINING PROTEIN"/>
    <property type="match status" value="1"/>
</dbReference>
<evidence type="ECO:0000259" key="6">
    <source>
        <dbReference type="Pfam" id="PF25151"/>
    </source>
</evidence>
<dbReference type="SUPFAM" id="SSF48371">
    <property type="entry name" value="ARM repeat"/>
    <property type="match status" value="1"/>
</dbReference>
<organism evidence="7 8">
    <name type="scientific">Mugilogobius chulae</name>
    <name type="common">yellowstripe goby</name>
    <dbReference type="NCBI Taxonomy" id="88201"/>
    <lineage>
        <taxon>Eukaryota</taxon>
        <taxon>Metazoa</taxon>
        <taxon>Chordata</taxon>
        <taxon>Craniata</taxon>
        <taxon>Vertebrata</taxon>
        <taxon>Euteleostomi</taxon>
        <taxon>Actinopterygii</taxon>
        <taxon>Neopterygii</taxon>
        <taxon>Teleostei</taxon>
        <taxon>Neoteleostei</taxon>
        <taxon>Acanthomorphata</taxon>
        <taxon>Gobiaria</taxon>
        <taxon>Gobiiformes</taxon>
        <taxon>Gobioidei</taxon>
        <taxon>Gobiidae</taxon>
        <taxon>Gobionellinae</taxon>
        <taxon>Mugilogobius</taxon>
    </lineage>
</organism>
<feature type="domain" description="tRNA (32-2'-O)-methyltransferase regulator THADA-like C-terminal TPR repeats region" evidence="6">
    <location>
        <begin position="1169"/>
        <end position="1275"/>
    </location>
</feature>
<dbReference type="EMBL" id="JBBPFD010000003">
    <property type="protein sequence ID" value="KAK7934127.1"/>
    <property type="molecule type" value="Genomic_DNA"/>
</dbReference>
<gene>
    <name evidence="7" type="ORF">WMY93_005023</name>
</gene>
<dbReference type="PANTHER" id="PTHR14387">
    <property type="entry name" value="THADA/DEATH RECEPTOR INTERACTING PROTEIN"/>
    <property type="match status" value="1"/>
</dbReference>
<dbReference type="GO" id="GO:0005829">
    <property type="term" value="C:cytosol"/>
    <property type="evidence" value="ECO:0007669"/>
    <property type="project" value="TreeGrafter"/>
</dbReference>
<keyword evidence="8" id="KW-1185">Reference proteome</keyword>
<evidence type="ECO:0000256" key="3">
    <source>
        <dbReference type="ARBA" id="ARBA00035625"/>
    </source>
</evidence>
<sequence>MSFYELLTSLQKCAITEEQVQENVSQDLRLFYGKLLESHRSNVKRSKERSLDEAVQLLKRLSRTHLLFDFEESHLLLLIQVLISLQLETIGISTACRKVDQMLQELTRVNQQLVYRELKSCLQTITHKDQLLSLDDLQRACMLLEDSVVGREVWKDLCLLLMQKVVQLFTVVLEEEPLRDGPICYIAVKLCLQIFQLLSDQMMSVVWTKNDGNQVAQSILQALLDVIYGQCCNRDTCFLAGTAVAMLLNSSHGQEAGHAAWRLLQLPESGVVAVGELQMNCRLNSKKELALLAIVRGILTCSRTNVLLSSNDNKKEMCLLLNGLFSIIISFCEEKLDCHYFVFEVLNLWLKKVRENVTEIRKMTKTRLLSDSNNIQQQLIHIIFTNADSPIDGVSESARSAFALLLDLYQMDCELCDDAEKTLYSALLQRLTKLPWENKAKYHQLCALLPYLGSEMVLSYFPELPNHILKCLSTNHLSPCGSELYKCLIQQQRQELSSQNEPYLVDQWVKHWKPVLIEALTSEVTHLQNNCSVYLLPNTYCVFPSAVEPLLESLDLNSPGHLYAWACVLSSYRTTTGQSPWTLQGGTTFKILDLGLESADDKVRLAAFNLLCCSPKTKDFPTPEEMQMMKSFIPQNLNCESSSFRQHFQNGVRRFLVRIRDCCLSFVKMQQVKMKQDASSKQEVKDFLNQGTGELPYCFLAPGYSYQRKKTSLLVLTAVLETCTDTWSPDKKKGQPPVNMDSLIKYANQKGQWNFFNRAKLLVLISCLQDSTNEIRELSATLLLRFFPCRFPKDISTALFTQTKQLLCSPRVQEAQMAALMMKVLHLTSQSTFKDGGSNLLELDLVRFLFQQLKEHYLTAKSDMMLAAKTKPIHGILSALQRCLFDSNRMQDKLDHSLIISALELLENISQFLLGVLYGDQATICGDQDVPPSFCDMGNAITSLIDQASGKCHSETEECVLLSEEHSLVLTCCWVSLKETGIFLGLLVDNVFSQCQVSNQLLSKTDLKRASRVFWNILLKCRQWGAVEGCCIGFTKFCACLLRSNDPELKEIPADMLKQVLQVIASPRSTSVTRRAAGLPMLILCVLSAEVATNGRPLLTHSVEFLLDTAKAPLPEQWDQTLDLPQVCAVHTLQALVRGTALGSAILQFAPTVAILSLTLLSSSCWAMRNAALQLYSSLCSRMLGHGHIMENDKSAQNGMSSTAFFCHYNALHPFLLAELRDAAHDLQSQSNKAKLHLKPSLFPILTLLAQLQSGVQDSAQSLSDFVPPLLQLSAILFTVLVGQLPTSQQRYSHNWLHGHLLQIKALFCRAIYAHSELHDLHEAVNKIEASLWLTTDAQRCPLVKMAFVEVVETIKQFCSEPFLSQLHKILTETLQKPQQEIQIGHSSFHLTLINFLCTNPLWASHIWKQFGVLSPDVRLSLVKVRGNSFHENKDLIHAVLQANLLVALTNQCVEYRLSYLEAFVTQATFESLLLDQLPPKTTPEQPVLVECVELLLEDVEAQRGGPEFLAQALSAVSLLLRHCSSSSTIERWCKVLEDYCLPHSPEGLRMACAEALILTGVFLLNYKPKQENPSLTIRLVSISLYLLQDQSVHIRLKAAYFASLLKHTYETMQKSVFIMQVNKAIPFLHQHLTEQCWDSGAFDVLLSHLPQTDLRSVQKNVLQNRCVTLYEQDQVNVFAEPSVMCSQVLPYLLQMVDKYSQSPSLAKRLNIWARESGPQVLEDFVVCKELVSGDTWTWLTLLMDTHFHSTLCGMLTRAVLLVQLMKLSKDLTDICEPATLQQTVHATHCALRENGVHFPPSLSAAVEGEPSDATEICGAV</sequence>
<dbReference type="Proteomes" id="UP001460270">
    <property type="component" value="Unassembled WGS sequence"/>
</dbReference>
<reference evidence="8" key="1">
    <citation type="submission" date="2024-04" db="EMBL/GenBank/DDBJ databases">
        <title>Salinicola lusitanus LLJ914,a marine bacterium isolated from the Okinawa Trough.</title>
        <authorList>
            <person name="Li J."/>
        </authorList>
    </citation>
    <scope>NUCLEOTIDE SEQUENCE [LARGE SCALE GENOMIC DNA]</scope>
</reference>
<evidence type="ECO:0000259" key="4">
    <source>
        <dbReference type="Pfam" id="PF10350"/>
    </source>
</evidence>
<comment type="similarity">
    <text evidence="1">Belongs to the THADA family.</text>
</comment>
<feature type="domain" description="tRNA (32-2'-O)-methyltransferase regulator THADA-like TPR repeats region" evidence="5">
    <location>
        <begin position="508"/>
        <end position="776"/>
    </location>
</feature>
<evidence type="ECO:0008006" key="9">
    <source>
        <dbReference type="Google" id="ProtNLM"/>
    </source>
</evidence>
<dbReference type="GO" id="GO:0030488">
    <property type="term" value="P:tRNA methylation"/>
    <property type="evidence" value="ECO:0007669"/>
    <property type="project" value="TreeGrafter"/>
</dbReference>
<dbReference type="InterPro" id="IPR016024">
    <property type="entry name" value="ARM-type_fold"/>
</dbReference>
<dbReference type="InterPro" id="IPR019442">
    <property type="entry name" value="THADA/TRM732_DUF2428"/>
</dbReference>
<name>A0AAW0PQ30_9GOBI</name>
<proteinExistence type="inferred from homology"/>
<accession>A0AAW0PQ30</accession>
<dbReference type="Pfam" id="PF10350">
    <property type="entry name" value="DUF2428"/>
    <property type="match status" value="1"/>
</dbReference>
<protein>
    <recommendedName>
        <fullName evidence="9">DUF2428 domain-containing protein</fullName>
    </recommendedName>
</protein>
<evidence type="ECO:0000313" key="7">
    <source>
        <dbReference type="EMBL" id="KAK7934127.1"/>
    </source>
</evidence>
<comment type="caution">
    <text evidence="7">The sequence shown here is derived from an EMBL/GenBank/DDBJ whole genome shotgun (WGS) entry which is preliminary data.</text>
</comment>
<evidence type="ECO:0000313" key="8">
    <source>
        <dbReference type="Proteomes" id="UP001460270"/>
    </source>
</evidence>
<evidence type="ECO:0000256" key="2">
    <source>
        <dbReference type="ARBA" id="ARBA00022694"/>
    </source>
</evidence>
<keyword evidence="2" id="KW-0819">tRNA processing</keyword>
<feature type="domain" description="DUF2428" evidence="4">
    <location>
        <begin position="901"/>
        <end position="1167"/>
    </location>
</feature>
<evidence type="ECO:0000259" key="5">
    <source>
        <dbReference type="Pfam" id="PF25150"/>
    </source>
</evidence>
<dbReference type="Pfam" id="PF25151">
    <property type="entry name" value="TPR_Trm732_C"/>
    <property type="match status" value="1"/>
</dbReference>